<reference evidence="1" key="1">
    <citation type="submission" date="2020-05" db="EMBL/GenBank/DDBJ databases">
        <authorList>
            <person name="Chiriac C."/>
            <person name="Salcher M."/>
            <person name="Ghai R."/>
            <person name="Kavagutti S V."/>
        </authorList>
    </citation>
    <scope>NUCLEOTIDE SEQUENCE</scope>
</reference>
<gene>
    <name evidence="1" type="ORF">UFOVP233_11</name>
</gene>
<organism evidence="1">
    <name type="scientific">uncultured Caudovirales phage</name>
    <dbReference type="NCBI Taxonomy" id="2100421"/>
    <lineage>
        <taxon>Viruses</taxon>
        <taxon>Duplodnaviria</taxon>
        <taxon>Heunggongvirae</taxon>
        <taxon>Uroviricota</taxon>
        <taxon>Caudoviricetes</taxon>
        <taxon>Peduoviridae</taxon>
        <taxon>Maltschvirus</taxon>
        <taxon>Maltschvirus maltsch</taxon>
    </lineage>
</organism>
<evidence type="ECO:0000313" key="1">
    <source>
        <dbReference type="EMBL" id="CAB5220199.1"/>
    </source>
</evidence>
<protein>
    <submittedName>
        <fullName evidence="1">Uncharacterized protein</fullName>
    </submittedName>
</protein>
<sequence length="63" mass="6716">MAKDNKPVALLVMEAAVLTAKSVPHNPKGTVYAKGWNQCRQAIIEALLKAMNPAVKIDGDNNG</sequence>
<dbReference type="EMBL" id="LR798285">
    <property type="protein sequence ID" value="CAB5220199.1"/>
    <property type="molecule type" value="Genomic_DNA"/>
</dbReference>
<accession>A0A6J7WQA4</accession>
<proteinExistence type="predicted"/>
<name>A0A6J7WQA4_9CAUD</name>